<protein>
    <submittedName>
        <fullName evidence="1">Uncharacterized protein</fullName>
    </submittedName>
</protein>
<comment type="caution">
    <text evidence="1">The sequence shown here is derived from an EMBL/GenBank/DDBJ whole genome shotgun (WGS) entry which is preliminary data.</text>
</comment>
<evidence type="ECO:0000313" key="1">
    <source>
        <dbReference type="EMBL" id="ENU26812.1"/>
    </source>
</evidence>
<reference evidence="2" key="1">
    <citation type="submission" date="2013-02" db="EMBL/GenBank/DDBJ databases">
        <title>The Genome Sequence of Acinetobacter sp. NIPH 236.</title>
        <authorList>
            <consortium name="The Broad Institute Genome Sequencing Platform"/>
            <consortium name="The Broad Institute Genome Sequencing Center for Infectious Disease"/>
            <person name="Cerqueira G."/>
            <person name="Feldgarden M."/>
            <person name="Courvalin P."/>
            <person name="Perichon B."/>
            <person name="Grillot-Courvalin C."/>
            <person name="Clermont D."/>
            <person name="Rocha E."/>
            <person name="Yoon E.-J."/>
            <person name="Nemec A."/>
            <person name="Walker B."/>
            <person name="Young S.K."/>
            <person name="Zeng Q."/>
            <person name="Gargeya S."/>
            <person name="Fitzgerald M."/>
            <person name="Haas B."/>
            <person name="Abouelleil A."/>
            <person name="Alvarado L."/>
            <person name="Arachchi H.M."/>
            <person name="Berlin A.M."/>
            <person name="Chapman S.B."/>
            <person name="Dewar J."/>
            <person name="Goldberg J."/>
            <person name="Griggs A."/>
            <person name="Gujja S."/>
            <person name="Hansen M."/>
            <person name="Howarth C."/>
            <person name="Imamovic A."/>
            <person name="Larimer J."/>
            <person name="McCowan C."/>
            <person name="Murphy C."/>
            <person name="Neiman D."/>
            <person name="Pearson M."/>
            <person name="Priest M."/>
            <person name="Roberts A."/>
            <person name="Saif S."/>
            <person name="Shea T."/>
            <person name="Sisk P."/>
            <person name="Sykes S."/>
            <person name="Wortman J."/>
            <person name="Nusbaum C."/>
            <person name="Birren B."/>
        </authorList>
    </citation>
    <scope>NUCLEOTIDE SEQUENCE [LARGE SCALE GENOMIC DNA]</scope>
    <source>
        <strain evidence="2">NIPH 236</strain>
    </source>
</reference>
<proteinExistence type="predicted"/>
<organism evidence="1 2">
    <name type="scientific">Acinetobacter modestus</name>
    <dbReference type="NCBI Taxonomy" id="1776740"/>
    <lineage>
        <taxon>Bacteria</taxon>
        <taxon>Pseudomonadati</taxon>
        <taxon>Pseudomonadota</taxon>
        <taxon>Gammaproteobacteria</taxon>
        <taxon>Moraxellales</taxon>
        <taxon>Moraxellaceae</taxon>
        <taxon>Acinetobacter</taxon>
    </lineage>
</organism>
<gene>
    <name evidence="1" type="ORF">F992_02361</name>
</gene>
<accession>A0ABP2TX27</accession>
<keyword evidence="2" id="KW-1185">Reference proteome</keyword>
<dbReference type="EMBL" id="APOJ01000025">
    <property type="protein sequence ID" value="ENU26812.1"/>
    <property type="molecule type" value="Genomic_DNA"/>
</dbReference>
<dbReference type="Proteomes" id="UP000013190">
    <property type="component" value="Unassembled WGS sequence"/>
</dbReference>
<name>A0ABP2TX27_9GAMM</name>
<evidence type="ECO:0000313" key="2">
    <source>
        <dbReference type="Proteomes" id="UP000013190"/>
    </source>
</evidence>
<sequence length="136" mass="15157">MAARLSYYHAASGDLLSCLPLQLTLRGKSTTQSYRTPIYYVDLTLRDGVNLSEAITSAKQMDEQSKAAGFYQEALDHVARQGYGNASFEVGGDEGLDIVEEFYNDESKTEQYQQTHELSHVQDIQKGLQQSVQALN</sequence>
<reference evidence="1 2" key="2">
    <citation type="journal article" date="2016" name="Int. J. Syst. Evol. Microbiol.">
        <title>Taxonomy of haemolytic and/or proteolytic strains of the genus Acinetobacter with the proposal of Acinetobacter courvalinii sp. nov. (genomic species 14 sensu Bouvet &amp; Jeanjean), Acinetobacter dispersus sp. nov. (genomic species 17), Acinetobacter modestus sp. nov., Acinetobacter proteolyticus sp. nov. and Acinetobacter vivianii sp. nov.</title>
        <authorList>
            <person name="Nemec A."/>
            <person name="Radolfova-Krizova L."/>
            <person name="Maixnerova M."/>
            <person name="Vrestiakova E."/>
            <person name="Jezek P."/>
            <person name="Sedo O."/>
        </authorList>
    </citation>
    <scope>NUCLEOTIDE SEQUENCE [LARGE SCALE GENOMIC DNA]</scope>
    <source>
        <strain evidence="1 2">NIPH 236</strain>
    </source>
</reference>